<sequence length="101" mass="12003">MFRLALKISVLLVFLTFSLIWVSDKLSILIHEKQYDFYELAENNTEENNFESKLKLLFMDSIELFNCFEYYSSNKARINSFDLFVVKEFALKNFTPPPEIV</sequence>
<proteinExistence type="predicted"/>
<evidence type="ECO:0000313" key="2">
    <source>
        <dbReference type="Proteomes" id="UP001243403"/>
    </source>
</evidence>
<keyword evidence="2" id="KW-1185">Reference proteome</keyword>
<accession>A0ABT6VC66</accession>
<name>A0ABT6VC66_9FLAO</name>
<protein>
    <submittedName>
        <fullName evidence="1">Uncharacterized protein</fullName>
    </submittedName>
</protein>
<reference evidence="1 2" key="1">
    <citation type="submission" date="2023-04" db="EMBL/GenBank/DDBJ databases">
        <title>Two novel species of Flavobacterium.</title>
        <authorList>
            <person name="Liu Q."/>
            <person name="Xin Y.-H."/>
        </authorList>
    </citation>
    <scope>NUCLEOTIDE SEQUENCE [LARGE SCALE GENOMIC DNA]</scope>
    <source>
        <strain evidence="1 2">LB1P51</strain>
    </source>
</reference>
<dbReference type="RefSeq" id="WP_282717016.1">
    <property type="nucleotide sequence ID" value="NZ_JASCRZ010000003.1"/>
</dbReference>
<organism evidence="1 2">
    <name type="scientific">Flavobacterium algoritolerans</name>
    <dbReference type="NCBI Taxonomy" id="3041254"/>
    <lineage>
        <taxon>Bacteria</taxon>
        <taxon>Pseudomonadati</taxon>
        <taxon>Bacteroidota</taxon>
        <taxon>Flavobacteriia</taxon>
        <taxon>Flavobacteriales</taxon>
        <taxon>Flavobacteriaceae</taxon>
        <taxon>Flavobacterium</taxon>
    </lineage>
</organism>
<comment type="caution">
    <text evidence="1">The sequence shown here is derived from an EMBL/GenBank/DDBJ whole genome shotgun (WGS) entry which is preliminary data.</text>
</comment>
<dbReference type="EMBL" id="JASCRZ010000003">
    <property type="protein sequence ID" value="MDI5895083.1"/>
    <property type="molecule type" value="Genomic_DNA"/>
</dbReference>
<gene>
    <name evidence="1" type="ORF">QLS65_09295</name>
</gene>
<dbReference type="Proteomes" id="UP001243403">
    <property type="component" value="Unassembled WGS sequence"/>
</dbReference>
<evidence type="ECO:0000313" key="1">
    <source>
        <dbReference type="EMBL" id="MDI5895083.1"/>
    </source>
</evidence>